<dbReference type="OrthoDB" id="9775494at2"/>
<feature type="transmembrane region" description="Helical" evidence="1">
    <location>
        <begin position="360"/>
        <end position="381"/>
    </location>
</feature>
<dbReference type="PROSITE" id="PS51482">
    <property type="entry name" value="DEGV"/>
    <property type="match status" value="1"/>
</dbReference>
<keyword evidence="3" id="KW-1185">Reference proteome</keyword>
<proteinExistence type="predicted"/>
<dbReference type="EMBL" id="BJUY01000008">
    <property type="protein sequence ID" value="GEK91247.1"/>
    <property type="molecule type" value="Genomic_DNA"/>
</dbReference>
<dbReference type="PANTHER" id="PTHR35810:SF1">
    <property type="entry name" value="CYTOPLASMIC PROTEIN"/>
    <property type="match status" value="1"/>
</dbReference>
<keyword evidence="1" id="KW-0472">Membrane</keyword>
<protein>
    <recommendedName>
        <fullName evidence="4">DegV family protein</fullName>
    </recommendedName>
</protein>
<keyword evidence="1" id="KW-0812">Transmembrane</keyword>
<dbReference type="InterPro" id="IPR043168">
    <property type="entry name" value="DegV_C"/>
</dbReference>
<dbReference type="Proteomes" id="UP000321662">
    <property type="component" value="Unassembled WGS sequence"/>
</dbReference>
<name>A0A511B0A4_9LACT</name>
<accession>A0A511B0A4</accession>
<dbReference type="SUPFAM" id="SSF82549">
    <property type="entry name" value="DAK1/DegV-like"/>
    <property type="match status" value="1"/>
</dbReference>
<dbReference type="RefSeq" id="WP_146924083.1">
    <property type="nucleotide sequence ID" value="NZ_BJUY01000008.1"/>
</dbReference>
<comment type="caution">
    <text evidence="2">The sequence shown here is derived from an EMBL/GenBank/DDBJ whole genome shotgun (WGS) entry which is preliminary data.</text>
</comment>
<evidence type="ECO:0008006" key="4">
    <source>
        <dbReference type="Google" id="ProtNLM"/>
    </source>
</evidence>
<organism evidence="2 3">
    <name type="scientific">Alkalibacterium kapii</name>
    <dbReference type="NCBI Taxonomy" id="426704"/>
    <lineage>
        <taxon>Bacteria</taxon>
        <taxon>Bacillati</taxon>
        <taxon>Bacillota</taxon>
        <taxon>Bacilli</taxon>
        <taxon>Lactobacillales</taxon>
        <taxon>Carnobacteriaceae</taxon>
        <taxon>Alkalibacterium</taxon>
    </lineage>
</organism>
<gene>
    <name evidence="2" type="ORF">AKA01nite_08690</name>
</gene>
<keyword evidence="1" id="KW-1133">Transmembrane helix</keyword>
<dbReference type="PANTHER" id="PTHR35810">
    <property type="entry name" value="CYTOPLASMIC PROTEIN-RELATED"/>
    <property type="match status" value="1"/>
</dbReference>
<evidence type="ECO:0000313" key="3">
    <source>
        <dbReference type="Proteomes" id="UP000321662"/>
    </source>
</evidence>
<dbReference type="InterPro" id="IPR003797">
    <property type="entry name" value="DegV"/>
</dbReference>
<dbReference type="AlphaFoldDB" id="A0A511B0A4"/>
<dbReference type="NCBIfam" id="TIGR00762">
    <property type="entry name" value="DegV"/>
    <property type="match status" value="1"/>
</dbReference>
<dbReference type="Gene3D" id="3.40.50.10170">
    <property type="match status" value="1"/>
</dbReference>
<dbReference type="Pfam" id="PF02645">
    <property type="entry name" value="DegV"/>
    <property type="match status" value="1"/>
</dbReference>
<evidence type="ECO:0000256" key="1">
    <source>
        <dbReference type="SAM" id="Phobius"/>
    </source>
</evidence>
<sequence>MAPNEDILIYQTEDGNTKIDVRLENETIWMNTKTISELYQTSPYNITLHINNIYEEGELEKQSTCNIHQYVQNEDAKEVKEDIKYYNLEVIIAVGFRVRSHRGTQFRQWATKRLNEYLIKGFTMDDERLKEMRNFGEEYFDEFFERLPEMEKLPKTGAPSPDAYSKIIEQAIDEGYTEFLCICMSSGTSASYQTAKMARDSFYDKHEDTEIKIHVVDSWSMSHGSGWLILKSVQLLEEGYTFEELVDFIEKHKRRVKHFLCVDDLYNLTKSGRISNAGALIGNLLRIKPIMSMKDTKGAIVAKVKGTNKALKYYVEEFQKRYDSKWTDFIIIGYSNDKGIANDLKEKIKLKTDFLGKIHIMQMGVAVGTHVGLGGLSLFFMEKENM</sequence>
<evidence type="ECO:0000313" key="2">
    <source>
        <dbReference type="EMBL" id="GEK91247.1"/>
    </source>
</evidence>
<dbReference type="Gene3D" id="3.30.1180.10">
    <property type="match status" value="1"/>
</dbReference>
<reference evidence="2 3" key="1">
    <citation type="submission" date="2019-07" db="EMBL/GenBank/DDBJ databases">
        <title>Whole genome shotgun sequence of Alkalibacterium kapii NBRC 103247.</title>
        <authorList>
            <person name="Hosoyama A."/>
            <person name="Uohara A."/>
            <person name="Ohji S."/>
            <person name="Ichikawa N."/>
        </authorList>
    </citation>
    <scope>NUCLEOTIDE SEQUENCE [LARGE SCALE GENOMIC DNA]</scope>
    <source>
        <strain evidence="2 3">NBRC 103247</strain>
    </source>
</reference>